<evidence type="ECO:0000256" key="2">
    <source>
        <dbReference type="ARBA" id="ARBA00022723"/>
    </source>
</evidence>
<dbReference type="Proteomes" id="UP001208690">
    <property type="component" value="Unassembled WGS sequence"/>
</dbReference>
<evidence type="ECO:0000256" key="1">
    <source>
        <dbReference type="ARBA" id="ARBA00008635"/>
    </source>
</evidence>
<dbReference type="InterPro" id="IPR034660">
    <property type="entry name" value="DinB/YfiT-like"/>
</dbReference>
<dbReference type="Pfam" id="PF05163">
    <property type="entry name" value="DinB"/>
    <property type="match status" value="1"/>
</dbReference>
<keyword evidence="2" id="KW-0479">Metal-binding</keyword>
<name>A0ABT3BGX4_9RHOB</name>
<reference evidence="3 4" key="1">
    <citation type="submission" date="2022-04" db="EMBL/GenBank/DDBJ databases">
        <title>Roseobacter sp. WL0113 is a bacterium isolated from neritic sediment.</title>
        <authorList>
            <person name="Wang L."/>
            <person name="He W."/>
            <person name="Zhang D.-F."/>
        </authorList>
    </citation>
    <scope>NUCLEOTIDE SEQUENCE [LARGE SCALE GENOMIC DNA]</scope>
    <source>
        <strain evidence="3 4">WL0113</strain>
    </source>
</reference>
<keyword evidence="4" id="KW-1185">Reference proteome</keyword>
<dbReference type="PANTHER" id="PTHR37302">
    <property type="entry name" value="SLR1116 PROTEIN"/>
    <property type="match status" value="1"/>
</dbReference>
<dbReference type="PANTHER" id="PTHR37302:SF1">
    <property type="entry name" value="PROTEIN DINB"/>
    <property type="match status" value="1"/>
</dbReference>
<evidence type="ECO:0000313" key="3">
    <source>
        <dbReference type="EMBL" id="MCV3272821.1"/>
    </source>
</evidence>
<dbReference type="EMBL" id="JALIEB010000010">
    <property type="protein sequence ID" value="MCV3272821.1"/>
    <property type="molecule type" value="Genomic_DNA"/>
</dbReference>
<protein>
    <submittedName>
        <fullName evidence="3">DinB family protein</fullName>
    </submittedName>
</protein>
<dbReference type="RefSeq" id="WP_263845139.1">
    <property type="nucleotide sequence ID" value="NZ_JALIEB010000010.1"/>
</dbReference>
<dbReference type="Gene3D" id="1.20.120.450">
    <property type="entry name" value="dinb family like domain"/>
    <property type="match status" value="1"/>
</dbReference>
<comment type="similarity">
    <text evidence="1">Belongs to the DinB family.</text>
</comment>
<gene>
    <name evidence="3" type="ORF">MUB52_15410</name>
</gene>
<evidence type="ECO:0000313" key="4">
    <source>
        <dbReference type="Proteomes" id="UP001208690"/>
    </source>
</evidence>
<comment type="caution">
    <text evidence="3">The sequence shown here is derived from an EMBL/GenBank/DDBJ whole genome shotgun (WGS) entry which is preliminary data.</text>
</comment>
<proteinExistence type="inferred from homology"/>
<dbReference type="SUPFAM" id="SSF109854">
    <property type="entry name" value="DinB/YfiT-like putative metalloenzymes"/>
    <property type="match status" value="1"/>
</dbReference>
<dbReference type="InterPro" id="IPR007837">
    <property type="entry name" value="DinB"/>
</dbReference>
<sequence length="155" mass="17330">MLMNAEQLAEDVLMAPCDTLFGSISGTFDHILVVAEIFRAPLEGRVHPHQARSRAAPLAFRDVAQRLRAMNTHYVDLAEQWSAADLAQVIRFDFIGGGSRAMTRWDILQHLVNHATHHRGFVSTLPFPHRIDLAPNDLTVFLRNVWPGLAETPSA</sequence>
<organism evidence="3 4">
    <name type="scientific">Roseobacter sinensis</name>
    <dbReference type="NCBI Taxonomy" id="2931391"/>
    <lineage>
        <taxon>Bacteria</taxon>
        <taxon>Pseudomonadati</taxon>
        <taxon>Pseudomonadota</taxon>
        <taxon>Alphaproteobacteria</taxon>
        <taxon>Rhodobacterales</taxon>
        <taxon>Roseobacteraceae</taxon>
        <taxon>Roseobacter</taxon>
    </lineage>
</organism>
<accession>A0ABT3BGX4</accession>